<comment type="subunit">
    <text evidence="1">Component of the 7-subunit TFIIH core complex.</text>
</comment>
<name>A0A6U5LJ18_9STRA</name>
<dbReference type="SUPFAM" id="SSF142897">
    <property type="entry name" value="TFB5-like"/>
    <property type="match status" value="1"/>
</dbReference>
<keyword evidence="1" id="KW-0234">DNA repair</keyword>
<dbReference type="EMBL" id="HBFR01038673">
    <property type="protein sequence ID" value="CAD8901009.1"/>
    <property type="molecule type" value="Transcribed_RNA"/>
</dbReference>
<dbReference type="Gene3D" id="3.30.70.1220">
    <property type="entry name" value="TFB5-like"/>
    <property type="match status" value="1"/>
</dbReference>
<comment type="function">
    <text evidence="1">In NER, TFIIH acts by opening DNA around the lesion to allow the excision of the damaged oligonucleotide and its replacement by a new DNA fragment. In transcription, TFIIH has an essential role in transcription initiation. When the pre-initiation complex (PIC) has been established, TFIIH is required for promoter opening and promoter escape.</text>
</comment>
<comment type="subcellular location">
    <subcellularLocation>
        <location evidence="1">Nucleus</location>
    </subcellularLocation>
</comment>
<dbReference type="InterPro" id="IPR009400">
    <property type="entry name" value="TFIIH_TTDA/Tfb5"/>
</dbReference>
<keyword evidence="1" id="KW-0805">Transcription regulation</keyword>
<dbReference type="InterPro" id="IPR035935">
    <property type="entry name" value="TFB5-like_sf"/>
</dbReference>
<evidence type="ECO:0000256" key="2">
    <source>
        <dbReference type="SAM" id="MobiDB-lite"/>
    </source>
</evidence>
<dbReference type="SMART" id="SM01395">
    <property type="entry name" value="Tbf5"/>
    <property type="match status" value="1"/>
</dbReference>
<feature type="region of interest" description="Disordered" evidence="2">
    <location>
        <begin position="54"/>
        <end position="84"/>
    </location>
</feature>
<organism evidence="4">
    <name type="scientific">Corethron hystrix</name>
    <dbReference type="NCBI Taxonomy" id="216773"/>
    <lineage>
        <taxon>Eukaryota</taxon>
        <taxon>Sar</taxon>
        <taxon>Stramenopiles</taxon>
        <taxon>Ochrophyta</taxon>
        <taxon>Bacillariophyta</taxon>
        <taxon>Coscinodiscophyceae</taxon>
        <taxon>Corethrophycidae</taxon>
        <taxon>Corethrales</taxon>
        <taxon>Corethraceae</taxon>
        <taxon>Corethron</taxon>
    </lineage>
</organism>
<evidence type="ECO:0000256" key="1">
    <source>
        <dbReference type="RuleBase" id="RU368032"/>
    </source>
</evidence>
<feature type="compositionally biased region" description="Low complexity" evidence="2">
    <location>
        <begin position="1"/>
        <end position="16"/>
    </location>
</feature>
<feature type="region of interest" description="Disordered" evidence="2">
    <location>
        <begin position="1"/>
        <end position="31"/>
    </location>
</feature>
<keyword evidence="1" id="KW-0227">DNA damage</keyword>
<dbReference type="GO" id="GO:0006367">
    <property type="term" value="P:transcription initiation at RNA polymerase II promoter"/>
    <property type="evidence" value="ECO:0007669"/>
    <property type="project" value="UniProtKB-UniRule"/>
</dbReference>
<protein>
    <recommendedName>
        <fullName evidence="1">General transcription and DNA repair factor IIH subunit TFB5</fullName>
    </recommendedName>
</protein>
<dbReference type="AlphaFoldDB" id="A0A6U5LJ18"/>
<gene>
    <name evidence="3" type="ORF">CHYS00102_LOCUS28228</name>
    <name evidence="4" type="ORF">CHYS00102_LOCUS28231</name>
</gene>
<accession>A0A6U5LJ18</accession>
<sequence>MPSGGRSSSKSTGSFSPKVGDKKTSLPPPTGCVLTCDAPTKMYLMHLDEKNFSISRSSSSKKSKKQQDDSVKADGGSTSAKTWGGGKFILEDLDETHLLVKTGCKDYVKNAVEAWMDESIFSIVDRSGVGENLEMS</sequence>
<proteinExistence type="inferred from homology"/>
<dbReference type="GO" id="GO:0000439">
    <property type="term" value="C:transcription factor TFIIH core complex"/>
    <property type="evidence" value="ECO:0007669"/>
    <property type="project" value="UniProtKB-UniRule"/>
</dbReference>
<dbReference type="EMBL" id="HBFR01038676">
    <property type="protein sequence ID" value="CAD8901012.1"/>
    <property type="molecule type" value="Transcribed_RNA"/>
</dbReference>
<evidence type="ECO:0000313" key="4">
    <source>
        <dbReference type="EMBL" id="CAD8901012.1"/>
    </source>
</evidence>
<comment type="similarity">
    <text evidence="1">Belongs to the TFB5 family.</text>
</comment>
<evidence type="ECO:0000313" key="3">
    <source>
        <dbReference type="EMBL" id="CAD8901009.1"/>
    </source>
</evidence>
<dbReference type="GO" id="GO:0006289">
    <property type="term" value="P:nucleotide-excision repair"/>
    <property type="evidence" value="ECO:0007669"/>
    <property type="project" value="InterPro"/>
</dbReference>
<keyword evidence="1" id="KW-0539">Nucleus</keyword>
<dbReference type="Pfam" id="PF06331">
    <property type="entry name" value="Tfb5"/>
    <property type="match status" value="1"/>
</dbReference>
<keyword evidence="1" id="KW-0804">Transcription</keyword>
<reference evidence="4" key="1">
    <citation type="submission" date="2021-01" db="EMBL/GenBank/DDBJ databases">
        <authorList>
            <person name="Corre E."/>
            <person name="Pelletier E."/>
            <person name="Niang G."/>
            <person name="Scheremetjew M."/>
            <person name="Finn R."/>
            <person name="Kale V."/>
            <person name="Holt S."/>
            <person name="Cochrane G."/>
            <person name="Meng A."/>
            <person name="Brown T."/>
            <person name="Cohen L."/>
        </authorList>
    </citation>
    <scope>NUCLEOTIDE SEQUENCE</scope>
    <source>
        <strain evidence="4">308</strain>
    </source>
</reference>